<gene>
    <name evidence="1" type="ORF">CA85_41920</name>
</gene>
<evidence type="ECO:0000313" key="1">
    <source>
        <dbReference type="EMBL" id="TWT56379.1"/>
    </source>
</evidence>
<dbReference type="EMBL" id="SJPK01000013">
    <property type="protein sequence ID" value="TWT56379.1"/>
    <property type="molecule type" value="Genomic_DNA"/>
</dbReference>
<dbReference type="AlphaFoldDB" id="A0A5C5X198"/>
<protein>
    <submittedName>
        <fullName evidence="1">Uncharacterized protein</fullName>
    </submittedName>
</protein>
<organism evidence="1 2">
    <name type="scientific">Allorhodopirellula solitaria</name>
    <dbReference type="NCBI Taxonomy" id="2527987"/>
    <lineage>
        <taxon>Bacteria</taxon>
        <taxon>Pseudomonadati</taxon>
        <taxon>Planctomycetota</taxon>
        <taxon>Planctomycetia</taxon>
        <taxon>Pirellulales</taxon>
        <taxon>Pirellulaceae</taxon>
        <taxon>Allorhodopirellula</taxon>
    </lineage>
</organism>
<keyword evidence="2" id="KW-1185">Reference proteome</keyword>
<name>A0A5C5X198_9BACT</name>
<proteinExistence type="predicted"/>
<dbReference type="Proteomes" id="UP000318053">
    <property type="component" value="Unassembled WGS sequence"/>
</dbReference>
<comment type="caution">
    <text evidence="1">The sequence shown here is derived from an EMBL/GenBank/DDBJ whole genome shotgun (WGS) entry which is preliminary data.</text>
</comment>
<sequence length="154" mass="17297">MSRFDSLAPALAAAAPEREVWWVGEEAMAWRESFIELLRSARSPKAHASTPEDCPQSWRIHLHRRDTLSLPRQPIHGRENGGRSPALVIWAVPSEGIAELVDRIGEARRCRPGYEHLTAGLVSPVERTVLFEVGVRAHLQGPRHWRLHARLLGG</sequence>
<evidence type="ECO:0000313" key="2">
    <source>
        <dbReference type="Proteomes" id="UP000318053"/>
    </source>
</evidence>
<accession>A0A5C5X198</accession>
<reference evidence="1 2" key="1">
    <citation type="submission" date="2019-02" db="EMBL/GenBank/DDBJ databases">
        <title>Deep-cultivation of Planctomycetes and their phenomic and genomic characterization uncovers novel biology.</title>
        <authorList>
            <person name="Wiegand S."/>
            <person name="Jogler M."/>
            <person name="Boedeker C."/>
            <person name="Pinto D."/>
            <person name="Vollmers J."/>
            <person name="Rivas-Marin E."/>
            <person name="Kohn T."/>
            <person name="Peeters S.H."/>
            <person name="Heuer A."/>
            <person name="Rast P."/>
            <person name="Oberbeckmann S."/>
            <person name="Bunk B."/>
            <person name="Jeske O."/>
            <person name="Meyerdierks A."/>
            <person name="Storesund J.E."/>
            <person name="Kallscheuer N."/>
            <person name="Luecker S."/>
            <person name="Lage O.M."/>
            <person name="Pohl T."/>
            <person name="Merkel B.J."/>
            <person name="Hornburger P."/>
            <person name="Mueller R.-W."/>
            <person name="Bruemmer F."/>
            <person name="Labrenz M."/>
            <person name="Spormann A.M."/>
            <person name="Op Den Camp H."/>
            <person name="Overmann J."/>
            <person name="Amann R."/>
            <person name="Jetten M.S.M."/>
            <person name="Mascher T."/>
            <person name="Medema M.H."/>
            <person name="Devos D.P."/>
            <person name="Kaster A.-K."/>
            <person name="Ovreas L."/>
            <person name="Rohde M."/>
            <person name="Galperin M.Y."/>
            <person name="Jogler C."/>
        </authorList>
    </citation>
    <scope>NUCLEOTIDE SEQUENCE [LARGE SCALE GENOMIC DNA]</scope>
    <source>
        <strain evidence="1 2">CA85</strain>
    </source>
</reference>